<organism evidence="2">
    <name type="scientific">viral metagenome</name>
    <dbReference type="NCBI Taxonomy" id="1070528"/>
    <lineage>
        <taxon>unclassified sequences</taxon>
        <taxon>metagenomes</taxon>
        <taxon>organismal metagenomes</taxon>
    </lineage>
</organism>
<evidence type="ECO:0000313" key="2">
    <source>
        <dbReference type="EMBL" id="QHT23791.1"/>
    </source>
</evidence>
<accession>A0A6C0E574</accession>
<name>A0A6C0E574_9ZZZZ</name>
<feature type="compositionally biased region" description="Gly residues" evidence="1">
    <location>
        <begin position="104"/>
        <end position="113"/>
    </location>
</feature>
<feature type="region of interest" description="Disordered" evidence="1">
    <location>
        <begin position="59"/>
        <end position="153"/>
    </location>
</feature>
<evidence type="ECO:0000256" key="1">
    <source>
        <dbReference type="SAM" id="MobiDB-lite"/>
    </source>
</evidence>
<sequence length="153" mass="17734">MSTDAAYRAMMLKLREDHIKKELGIRQSHQTAEQEKEEAERRIAYQESMIQQEARAAASRQQALAQQQQQAAQQQAEAQQQAQQEQTALNLTNDTQYPQVQGGISLGGLGKFLGGRRKYNKSPRRINKTRRSGKRPRKSRRLYINVKSRKRRR</sequence>
<proteinExistence type="predicted"/>
<feature type="compositionally biased region" description="Polar residues" evidence="1">
    <location>
        <begin position="87"/>
        <end position="99"/>
    </location>
</feature>
<feature type="compositionally biased region" description="Low complexity" evidence="1">
    <location>
        <begin position="59"/>
        <end position="86"/>
    </location>
</feature>
<reference evidence="2" key="1">
    <citation type="journal article" date="2020" name="Nature">
        <title>Giant virus diversity and host interactions through global metagenomics.</title>
        <authorList>
            <person name="Schulz F."/>
            <person name="Roux S."/>
            <person name="Paez-Espino D."/>
            <person name="Jungbluth S."/>
            <person name="Walsh D.A."/>
            <person name="Denef V.J."/>
            <person name="McMahon K.D."/>
            <person name="Konstantinidis K.T."/>
            <person name="Eloe-Fadrosh E.A."/>
            <person name="Kyrpides N.C."/>
            <person name="Woyke T."/>
        </authorList>
    </citation>
    <scope>NUCLEOTIDE SEQUENCE</scope>
    <source>
        <strain evidence="2">GVMAG-M-3300023179-132</strain>
    </source>
</reference>
<dbReference type="EMBL" id="MN739735">
    <property type="protein sequence ID" value="QHT23791.1"/>
    <property type="molecule type" value="Genomic_DNA"/>
</dbReference>
<feature type="compositionally biased region" description="Basic residues" evidence="1">
    <location>
        <begin position="114"/>
        <end position="153"/>
    </location>
</feature>
<protein>
    <submittedName>
        <fullName evidence="2">Uncharacterized protein</fullName>
    </submittedName>
</protein>
<dbReference type="AlphaFoldDB" id="A0A6C0E574"/>